<dbReference type="SUPFAM" id="SSF51735">
    <property type="entry name" value="NAD(P)-binding Rossmann-fold domains"/>
    <property type="match status" value="1"/>
</dbReference>
<reference evidence="6" key="1">
    <citation type="submission" date="2023-04" db="EMBL/GenBank/DDBJ databases">
        <title>Black Yeasts Isolated from many extreme environments.</title>
        <authorList>
            <person name="Coleine C."/>
            <person name="Stajich J.E."/>
            <person name="Selbmann L."/>
        </authorList>
    </citation>
    <scope>NUCLEOTIDE SEQUENCE</scope>
    <source>
        <strain evidence="6">CCFEE 5312</strain>
    </source>
</reference>
<keyword evidence="3" id="KW-0862">Zinc</keyword>
<dbReference type="PANTHER" id="PTHR42940">
    <property type="entry name" value="ALCOHOL DEHYDROGENASE 1-RELATED"/>
    <property type="match status" value="1"/>
</dbReference>
<gene>
    <name evidence="6" type="ORF">LTR09_009781</name>
</gene>
<sequence>MGMRPIVIDGGEAKEKLSLEVGAEAFVDFTKEKDVAAKVIEIADGIGVHGVVVTAYQAYKTALDYVGNRKGARVMVIALPPAGTVQLGSEPSTFVFKNLHIIGSLVGTMQDTAACLEYARRGLLKPIHEVRGKSQWAESVQQLRRGEIAGRIVIDFNKD</sequence>
<protein>
    <recommendedName>
        <fullName evidence="5">Alcohol dehydrogenase-like C-terminal domain-containing protein</fullName>
    </recommendedName>
</protein>
<dbReference type="InterPro" id="IPR013149">
    <property type="entry name" value="ADH-like_C"/>
</dbReference>
<dbReference type="GO" id="GO:0046872">
    <property type="term" value="F:metal ion binding"/>
    <property type="evidence" value="ECO:0007669"/>
    <property type="project" value="UniProtKB-KW"/>
</dbReference>
<dbReference type="Gene3D" id="3.40.50.720">
    <property type="entry name" value="NAD(P)-binding Rossmann-like Domain"/>
    <property type="match status" value="1"/>
</dbReference>
<evidence type="ECO:0000256" key="3">
    <source>
        <dbReference type="ARBA" id="ARBA00022833"/>
    </source>
</evidence>
<evidence type="ECO:0000259" key="5">
    <source>
        <dbReference type="Pfam" id="PF00107"/>
    </source>
</evidence>
<dbReference type="GO" id="GO:0004022">
    <property type="term" value="F:alcohol dehydrogenase (NAD+) activity"/>
    <property type="evidence" value="ECO:0007669"/>
    <property type="project" value="TreeGrafter"/>
</dbReference>
<name>A0AAJ0DET6_9PEZI</name>
<keyword evidence="2" id="KW-0479">Metal-binding</keyword>
<dbReference type="AlphaFoldDB" id="A0AAJ0DET6"/>
<dbReference type="Gene3D" id="3.90.180.10">
    <property type="entry name" value="Medium-chain alcohol dehydrogenases, catalytic domain"/>
    <property type="match status" value="1"/>
</dbReference>
<accession>A0AAJ0DET6</accession>
<keyword evidence="4" id="KW-0560">Oxidoreductase</keyword>
<keyword evidence="7" id="KW-1185">Reference proteome</keyword>
<feature type="domain" description="Alcohol dehydrogenase-like C-terminal" evidence="5">
    <location>
        <begin position="1"/>
        <end position="115"/>
    </location>
</feature>
<comment type="caution">
    <text evidence="6">The sequence shown here is derived from an EMBL/GenBank/DDBJ whole genome shotgun (WGS) entry which is preliminary data.</text>
</comment>
<dbReference type="EMBL" id="JAWDJX010000044">
    <property type="protein sequence ID" value="KAK3048886.1"/>
    <property type="molecule type" value="Genomic_DNA"/>
</dbReference>
<organism evidence="6 7">
    <name type="scientific">Extremus antarcticus</name>
    <dbReference type="NCBI Taxonomy" id="702011"/>
    <lineage>
        <taxon>Eukaryota</taxon>
        <taxon>Fungi</taxon>
        <taxon>Dikarya</taxon>
        <taxon>Ascomycota</taxon>
        <taxon>Pezizomycotina</taxon>
        <taxon>Dothideomycetes</taxon>
        <taxon>Dothideomycetidae</taxon>
        <taxon>Mycosphaerellales</taxon>
        <taxon>Extremaceae</taxon>
        <taxon>Extremus</taxon>
    </lineage>
</organism>
<dbReference type="Pfam" id="PF00107">
    <property type="entry name" value="ADH_zinc_N"/>
    <property type="match status" value="1"/>
</dbReference>
<evidence type="ECO:0000313" key="6">
    <source>
        <dbReference type="EMBL" id="KAK3048886.1"/>
    </source>
</evidence>
<dbReference type="GO" id="GO:0005737">
    <property type="term" value="C:cytoplasm"/>
    <property type="evidence" value="ECO:0007669"/>
    <property type="project" value="TreeGrafter"/>
</dbReference>
<dbReference type="InterPro" id="IPR036291">
    <property type="entry name" value="NAD(P)-bd_dom_sf"/>
</dbReference>
<evidence type="ECO:0000256" key="2">
    <source>
        <dbReference type="ARBA" id="ARBA00022723"/>
    </source>
</evidence>
<evidence type="ECO:0000256" key="4">
    <source>
        <dbReference type="ARBA" id="ARBA00023002"/>
    </source>
</evidence>
<dbReference type="PANTHER" id="PTHR42940:SF1">
    <property type="entry name" value="ENOYL REDUCTASE (ER) DOMAIN-CONTAINING PROTEIN"/>
    <property type="match status" value="1"/>
</dbReference>
<proteinExistence type="predicted"/>
<evidence type="ECO:0000313" key="7">
    <source>
        <dbReference type="Proteomes" id="UP001271007"/>
    </source>
</evidence>
<evidence type="ECO:0000256" key="1">
    <source>
        <dbReference type="ARBA" id="ARBA00001947"/>
    </source>
</evidence>
<comment type="cofactor">
    <cofactor evidence="1">
        <name>Zn(2+)</name>
        <dbReference type="ChEBI" id="CHEBI:29105"/>
    </cofactor>
</comment>
<dbReference type="Proteomes" id="UP001271007">
    <property type="component" value="Unassembled WGS sequence"/>
</dbReference>